<feature type="domain" description="Cadherin" evidence="11">
    <location>
        <begin position="973"/>
        <end position="1084"/>
    </location>
</feature>
<dbReference type="PANTHER" id="PTHR24025:SF23">
    <property type="entry name" value="NEURAL-CADHERIN"/>
    <property type="match status" value="1"/>
</dbReference>
<keyword evidence="5" id="KW-0130">Cell adhesion</keyword>
<keyword evidence="13" id="KW-1185">Reference proteome</keyword>
<feature type="domain" description="Cadherin" evidence="11">
    <location>
        <begin position="714"/>
        <end position="869"/>
    </location>
</feature>
<evidence type="ECO:0000256" key="3">
    <source>
        <dbReference type="ARBA" id="ARBA00022737"/>
    </source>
</evidence>
<sequence>MNHDEQHQHLREYGIQEYRIVVGNSDSAFRLVSHREKDSILYLDLQVNATLDRETVGNYTLIIEALDGGSPPLRGELTVNISVLDVNDNEPIFSQTTYYGSIAENATLGTSLLQVTATDADSGDNGLVTYSLHSRIPSGGGGHHHHSTGNSLTHFGINKNTGWIFVTRPLDFESKTIHELVVIAKDSGAQPLETSAFVSISVTDVNDNQPSISLLFLTESTKPEVPENAKIGDLVARISVNDPDSNNRDYASQSDSSSPNTLNAGFSVYLTGSEGHFGLTTQDSIVFLIVVTAPLNRQRKSKYTLTITASDHGEPPLNASTFFNLEVVDKNHFHNIKQQQQQLNVNEQKSSVFHSKVAEKSLTASTAKYVSAVTENSVASLFTNDPRSLFSKFNTQLQFENDNVFNLSTLMKKRKSNSAKNLNVDNNEYFVFEIEETAPVSSEIGSISVPFDISKDNSNSAAAMIRREDCLNGYFVDYLNEKELQIFGNQLPFLIESSDQSNLNIILSQTLDYEKRSEYKFNVNIDFAQCTLFVTLDDNYAKNSAVDGLVNNLTVFKIQVIVLDDPSDCRPFDAISKDVVENDVSMLEIEMPLSEDNLNDIPIDVYSLNDLTSIGCSKLKLSYKLSSPLVSASVLNELFVIDNNRRTLQLLPLNKKLAKDLLLQMELIVIIKAYLLFESHAFLASIAAKVKIIKDEERKINDVKFLNPSVLHFDEDCCLTEENIIQFKLNVSNDNLQIRYHFGEQQQLNDENTNGNHGNVDMNMIEDHFSLDADTGLLSLKKQFDFETREEFKINITAAVYARTVRGIGSSPETVKNIGKTTITTNNVVKLGSTAASSTTTASNRVAIKMISHLFTIKINNINDEIPKFAENVYTNHVLESLPPDSILMRLEAHDLDVASHLTYLIPCGHIAYRSFAVNPETGVLVTRTKLDRETQPIHRIPVYVFDDDYKHHDLTLIQIQLIDTNDNPPLFSNTNQVIKIPENIAVGTMFYTLVAYDKDLMAANSSSPTTNGGLRYRIVSDNQGKTQVFAIDQQNGHLSTVTQLDRERQDMYYLLVEVSDSRFNSTCNVTIEVLDINDNSPIFERNEYLAVIEENNLHTAVDTVNVIAVKANDADFKDKIYYTINGTETPEAMYFNIDSSTGLITTTTAALSLAKRAKRVFQQQQQQQQYLSSKNVTFTFNVYAVDIGIGSYVTHSSKTTVHITLISDAKAQTPRLLSYPLIVEIASKRESLRVGSQIGKVNFDAKTMDGELNVKIHVIAENPGQRFSDYFEIDSKTGIIFVKQTLAHNYYECYIQVQRLQGASSTTSLLQIFIAGDSYQSSSAAASALTSAAFDYKAGKKVKQFGYKVELYENVPQGTELINLLSKTRQEALDSRYRFEFAYTSVDQSYFHLNPTTGVISVRKVLDYETDPSFIELIVIAKKQRNSFDNPYIFNVSLSLLNINDNAPQFTQNHYVATVKEGENRGSFVAQISALDIDSVNNISLEKNSSKRRNTLTYHILEGNHDNAFVIDPPGSGIVRTNIVLDREIHDSYTLKIVASDEGAAFDARDGRSFGSNLHLTSYCTLEINVVDINDNVPVFPPYQEISVKEDADIGSVVSTLTANDVDTYPPLTYIKRKNGDDESDKLFDVGLYTGKITLKSSLIDFDRDSRRRSSYKLNIYTSDSLHSAETQVLVKIKRNENEYFASDSFFVDINPKEDNCISTSSALNCNLLKFSANEETKQIVSTKVCYELNSDHANADSDSFYVDKFRGILYNNKSLIASKSRLYQLSVSAFYCRDNGRIVSEEKARSSILVKVAAVSSNTVLNRNANVNVLKPLNNGKVIEVMRDKHGDTLLTLNSNCKYSIVDGNFGNVFALKRGNQLILVKKATRSEYKLIIKRIKVNNKSMRNYYLASDVIAAQDASTTSASDADNEEQVTIHIRVIGNEKEIISPAFRFKVFTVRIKESQSIGDEVIKVKADDYRNNNYRYAIFSGNELFAFRIDAKTGVIQVNNSLNFDRCNYYQLSVVAIDQNGSSDVGFAIINIIVTNVNNNSPRFPLSQYKAIVNENAAIGSKVVKIDAYDKDESTINYTLIRTIDGLAPFVYDLRTGYLITTEALDYESFKVDLPLYKLVLKAADFDEEHKTSSTEVLVEIQIASKDEFPPKFTVESYDFKVATGYGQSTVKVGQVSASDADLGPDGRIVYSLRSSSPATAIKKFTLNSTTGVITMNALSKDNIPPKYTSLIVSATSGRIDSLSSLAVVEVTIHIIDELKGVPYDENENFISSSSASNPLPTSLPGWTLFLIVFLMIITVVLLVSIIVIRLHQQQHQSMVSGLSSVHNIVPGVSTLLRKIGRNNTNVNPVSDSVYGQSSAANAPHHHHHHGVQYLVNPSTLPPCYSEVTTTTVVGEGHSASSGRGSAEDEVEEDMDEADEEIRMIIEGNDYYDQCDSAVPTTAEYLARLGVIDRHGDDDEDDDCDDDDDIEGELNIPIDDVHSDPGEMKMRAPKLFSSVRSQRPRQASEEWSKVDGSVTSIIHTQDELNGAYNWNYLQDWGPKYQPLSSVFAEIAKLKGGLNLSDGQSFDNNLNKLETASTISTSTAGSSHSHYRKNVSAISALNPAPHVRPRQSLLPTDLQRLSR</sequence>
<dbReference type="PRINTS" id="PR00205">
    <property type="entry name" value="CADHERIN"/>
</dbReference>
<protein>
    <submittedName>
        <fullName evidence="12">Cadherin-like protein 3</fullName>
    </submittedName>
</protein>
<evidence type="ECO:0000256" key="10">
    <source>
        <dbReference type="SAM" id="Phobius"/>
    </source>
</evidence>
<dbReference type="PROSITE" id="PS00232">
    <property type="entry name" value="CADHERIN_1"/>
    <property type="match status" value="4"/>
</dbReference>
<feature type="domain" description="Cadherin" evidence="11">
    <location>
        <begin position="2039"/>
        <end position="2147"/>
    </location>
</feature>
<feature type="domain" description="Cadherin" evidence="11">
    <location>
        <begin position="1581"/>
        <end position="1691"/>
    </location>
</feature>
<feature type="domain" description="Cadherin" evidence="11">
    <location>
        <begin position="217"/>
        <end position="353"/>
    </location>
</feature>
<dbReference type="InterPro" id="IPR050971">
    <property type="entry name" value="Cadherin-domain_protein"/>
</dbReference>
<dbReference type="STRING" id="299467.A0A443SRJ6"/>
<evidence type="ECO:0000256" key="7">
    <source>
        <dbReference type="ARBA" id="ARBA00023136"/>
    </source>
</evidence>
<evidence type="ECO:0000256" key="5">
    <source>
        <dbReference type="ARBA" id="ARBA00022889"/>
    </source>
</evidence>
<dbReference type="Proteomes" id="UP000288716">
    <property type="component" value="Unassembled WGS sequence"/>
</dbReference>
<feature type="domain" description="Cadherin" evidence="11">
    <location>
        <begin position="2148"/>
        <end position="2259"/>
    </location>
</feature>
<evidence type="ECO:0000256" key="6">
    <source>
        <dbReference type="ARBA" id="ARBA00022989"/>
    </source>
</evidence>
<proteinExistence type="predicted"/>
<feature type="domain" description="Cadherin" evidence="11">
    <location>
        <begin position="18"/>
        <end position="93"/>
    </location>
</feature>
<keyword evidence="2 10" id="KW-0812">Transmembrane</keyword>
<comment type="caution">
    <text evidence="12">The sequence shown here is derived from an EMBL/GenBank/DDBJ whole genome shotgun (WGS) entry which is preliminary data.</text>
</comment>
<dbReference type="PROSITE" id="PS50268">
    <property type="entry name" value="CADHERIN_2"/>
    <property type="match status" value="13"/>
</dbReference>
<name>A0A443SRJ6_9ACAR</name>
<keyword evidence="3" id="KW-0677">Repeat</keyword>
<dbReference type="GO" id="GO:0005509">
    <property type="term" value="F:calcium ion binding"/>
    <property type="evidence" value="ECO:0007669"/>
    <property type="project" value="UniProtKB-UniRule"/>
</dbReference>
<dbReference type="FunFam" id="2.60.40.60:FF:000020">
    <property type="entry name" value="Dachsous cadherin-related 1b"/>
    <property type="match status" value="1"/>
</dbReference>
<dbReference type="SUPFAM" id="SSF49313">
    <property type="entry name" value="Cadherin-like"/>
    <property type="match status" value="13"/>
</dbReference>
<evidence type="ECO:0000313" key="13">
    <source>
        <dbReference type="Proteomes" id="UP000288716"/>
    </source>
</evidence>
<evidence type="ECO:0000256" key="2">
    <source>
        <dbReference type="ARBA" id="ARBA00022692"/>
    </source>
</evidence>
<reference evidence="12 13" key="1">
    <citation type="journal article" date="2018" name="Gigascience">
        <title>Genomes of trombidid mites reveal novel predicted allergens and laterally-transferred genes associated with secondary metabolism.</title>
        <authorList>
            <person name="Dong X."/>
            <person name="Chaisiri K."/>
            <person name="Xia D."/>
            <person name="Armstrong S.D."/>
            <person name="Fang Y."/>
            <person name="Donnelly M.J."/>
            <person name="Kadowaki T."/>
            <person name="McGarry J.W."/>
            <person name="Darby A.C."/>
            <person name="Makepeace B.L."/>
        </authorList>
    </citation>
    <scope>NUCLEOTIDE SEQUENCE [LARGE SCALE GENOMIC DNA]</scope>
    <source>
        <strain evidence="12">UoL-UT</strain>
    </source>
</reference>
<dbReference type="GO" id="GO:0060429">
    <property type="term" value="P:epithelium development"/>
    <property type="evidence" value="ECO:0007669"/>
    <property type="project" value="UniProtKB-ARBA"/>
</dbReference>
<dbReference type="PANTHER" id="PTHR24025">
    <property type="entry name" value="DESMOGLEIN FAMILY MEMBER"/>
    <property type="match status" value="1"/>
</dbReference>
<dbReference type="EMBL" id="NCKV01000630">
    <property type="protein sequence ID" value="RWS30129.1"/>
    <property type="molecule type" value="Genomic_DNA"/>
</dbReference>
<organism evidence="12 13">
    <name type="scientific">Leptotrombidium deliense</name>
    <dbReference type="NCBI Taxonomy" id="299467"/>
    <lineage>
        <taxon>Eukaryota</taxon>
        <taxon>Metazoa</taxon>
        <taxon>Ecdysozoa</taxon>
        <taxon>Arthropoda</taxon>
        <taxon>Chelicerata</taxon>
        <taxon>Arachnida</taxon>
        <taxon>Acari</taxon>
        <taxon>Acariformes</taxon>
        <taxon>Trombidiformes</taxon>
        <taxon>Prostigmata</taxon>
        <taxon>Anystina</taxon>
        <taxon>Parasitengona</taxon>
        <taxon>Trombiculoidea</taxon>
        <taxon>Trombiculidae</taxon>
        <taxon>Leptotrombidium</taxon>
    </lineage>
</organism>
<feature type="domain" description="Cadherin" evidence="11">
    <location>
        <begin position="1085"/>
        <end position="1217"/>
    </location>
</feature>
<feature type="region of interest" description="Disordered" evidence="9">
    <location>
        <begin position="2389"/>
        <end position="2408"/>
    </location>
</feature>
<feature type="domain" description="Cadherin" evidence="11">
    <location>
        <begin position="94"/>
        <end position="212"/>
    </location>
</feature>
<evidence type="ECO:0000313" key="12">
    <source>
        <dbReference type="EMBL" id="RWS30129.1"/>
    </source>
</evidence>
<evidence type="ECO:0000256" key="8">
    <source>
        <dbReference type="PROSITE-ProRule" id="PRU00043"/>
    </source>
</evidence>
<dbReference type="CDD" id="cd11304">
    <property type="entry name" value="Cadherin_repeat"/>
    <property type="match status" value="14"/>
</dbReference>
<dbReference type="GO" id="GO:0005886">
    <property type="term" value="C:plasma membrane"/>
    <property type="evidence" value="ECO:0007669"/>
    <property type="project" value="InterPro"/>
</dbReference>
<feature type="domain" description="Cadherin" evidence="11">
    <location>
        <begin position="1937"/>
        <end position="2038"/>
    </location>
</feature>
<dbReference type="InterPro" id="IPR020894">
    <property type="entry name" value="Cadherin_CS"/>
</dbReference>
<feature type="domain" description="Cadherin" evidence="11">
    <location>
        <begin position="1344"/>
        <end position="1451"/>
    </location>
</feature>
<dbReference type="OrthoDB" id="6252479at2759"/>
<dbReference type="InterPro" id="IPR015919">
    <property type="entry name" value="Cadherin-like_sf"/>
</dbReference>
<comment type="subcellular location">
    <subcellularLocation>
        <location evidence="1">Membrane</location>
    </subcellularLocation>
</comment>
<gene>
    <name evidence="12" type="ORF">B4U80_08714</name>
</gene>
<keyword evidence="4 8" id="KW-0106">Calcium</keyword>
<keyword evidence="7 10" id="KW-0472">Membrane</keyword>
<keyword evidence="6 10" id="KW-1133">Transmembrane helix</keyword>
<dbReference type="GO" id="GO:0007156">
    <property type="term" value="P:homophilic cell adhesion via plasma membrane adhesion molecules"/>
    <property type="evidence" value="ECO:0007669"/>
    <property type="project" value="InterPro"/>
</dbReference>
<evidence type="ECO:0000256" key="9">
    <source>
        <dbReference type="SAM" id="MobiDB-lite"/>
    </source>
</evidence>
<feature type="domain" description="Cadherin" evidence="11">
    <location>
        <begin position="870"/>
        <end position="972"/>
    </location>
</feature>
<feature type="transmembrane region" description="Helical" evidence="10">
    <location>
        <begin position="2281"/>
        <end position="2303"/>
    </location>
</feature>
<evidence type="ECO:0000256" key="1">
    <source>
        <dbReference type="ARBA" id="ARBA00004370"/>
    </source>
</evidence>
<dbReference type="Pfam" id="PF00028">
    <property type="entry name" value="Cadherin"/>
    <property type="match status" value="10"/>
</dbReference>
<evidence type="ECO:0000259" key="11">
    <source>
        <dbReference type="PROSITE" id="PS50268"/>
    </source>
</evidence>
<dbReference type="SMART" id="SM00112">
    <property type="entry name" value="CA"/>
    <property type="match status" value="13"/>
</dbReference>
<dbReference type="GO" id="GO:0005911">
    <property type="term" value="C:cell-cell junction"/>
    <property type="evidence" value="ECO:0007669"/>
    <property type="project" value="TreeGrafter"/>
</dbReference>
<feature type="domain" description="Cadherin" evidence="11">
    <location>
        <begin position="1452"/>
        <end position="1581"/>
    </location>
</feature>
<dbReference type="InterPro" id="IPR002126">
    <property type="entry name" value="Cadherin-like_dom"/>
</dbReference>
<evidence type="ECO:0000256" key="4">
    <source>
        <dbReference type="ARBA" id="ARBA00022837"/>
    </source>
</evidence>
<dbReference type="Gene3D" id="2.60.40.60">
    <property type="entry name" value="Cadherins"/>
    <property type="match status" value="13"/>
</dbReference>
<accession>A0A443SRJ6</accession>
<dbReference type="VEuPathDB" id="VectorBase:LDEU001911"/>
<dbReference type="GO" id="GO:0009653">
    <property type="term" value="P:anatomical structure morphogenesis"/>
    <property type="evidence" value="ECO:0007669"/>
    <property type="project" value="UniProtKB-ARBA"/>
</dbReference>